<name>A0ABT6THW0_9BACL</name>
<accession>A0ABT6THW0</accession>
<feature type="transmembrane region" description="Helical" evidence="5">
    <location>
        <begin position="262"/>
        <end position="281"/>
    </location>
</feature>
<dbReference type="InterPro" id="IPR003339">
    <property type="entry name" value="ABC/ECF_trnsptr_transmembrane"/>
</dbReference>
<organism evidence="6 7">
    <name type="scientific">Cohnella hashimotonis</name>
    <dbReference type="NCBI Taxonomy" id="2826895"/>
    <lineage>
        <taxon>Bacteria</taxon>
        <taxon>Bacillati</taxon>
        <taxon>Bacillota</taxon>
        <taxon>Bacilli</taxon>
        <taxon>Bacillales</taxon>
        <taxon>Paenibacillaceae</taxon>
        <taxon>Cohnella</taxon>
    </lineage>
</organism>
<evidence type="ECO:0000256" key="5">
    <source>
        <dbReference type="SAM" id="Phobius"/>
    </source>
</evidence>
<keyword evidence="2 5" id="KW-0812">Transmembrane</keyword>
<comment type="caution">
    <text evidence="6">The sequence shown here is derived from an EMBL/GenBank/DDBJ whole genome shotgun (WGS) entry which is preliminary data.</text>
</comment>
<evidence type="ECO:0000313" key="6">
    <source>
        <dbReference type="EMBL" id="MDI4645910.1"/>
    </source>
</evidence>
<dbReference type="CDD" id="cd16914">
    <property type="entry name" value="EcfT"/>
    <property type="match status" value="1"/>
</dbReference>
<feature type="transmembrane region" description="Helical" evidence="5">
    <location>
        <begin position="225"/>
        <end position="242"/>
    </location>
</feature>
<comment type="subcellular location">
    <subcellularLocation>
        <location evidence="1">Membrane</location>
        <topology evidence="1">Multi-pass membrane protein</topology>
    </subcellularLocation>
</comment>
<keyword evidence="3 5" id="KW-1133">Transmembrane helix</keyword>
<keyword evidence="7" id="KW-1185">Reference proteome</keyword>
<feature type="transmembrane region" description="Helical" evidence="5">
    <location>
        <begin position="125"/>
        <end position="144"/>
    </location>
</feature>
<evidence type="ECO:0000256" key="2">
    <source>
        <dbReference type="ARBA" id="ARBA00022692"/>
    </source>
</evidence>
<evidence type="ECO:0000256" key="4">
    <source>
        <dbReference type="ARBA" id="ARBA00023136"/>
    </source>
</evidence>
<evidence type="ECO:0000313" key="7">
    <source>
        <dbReference type="Proteomes" id="UP001161691"/>
    </source>
</evidence>
<proteinExistence type="predicted"/>
<dbReference type="EMBL" id="JAGRPV010000001">
    <property type="protein sequence ID" value="MDI4645910.1"/>
    <property type="molecule type" value="Genomic_DNA"/>
</dbReference>
<feature type="transmembrane region" description="Helical" evidence="5">
    <location>
        <begin position="95"/>
        <end position="119"/>
    </location>
</feature>
<evidence type="ECO:0000256" key="3">
    <source>
        <dbReference type="ARBA" id="ARBA00022989"/>
    </source>
</evidence>
<evidence type="ECO:0000256" key="1">
    <source>
        <dbReference type="ARBA" id="ARBA00004141"/>
    </source>
</evidence>
<dbReference type="Proteomes" id="UP001161691">
    <property type="component" value="Unassembled WGS sequence"/>
</dbReference>
<reference evidence="6" key="1">
    <citation type="submission" date="2023-04" db="EMBL/GenBank/DDBJ databases">
        <title>Comparative genomic analysis of Cohnella hashimotonis sp. nov., isolated from the International Space Station.</title>
        <authorList>
            <person name="Venkateswaran K."/>
            <person name="Simpson A."/>
        </authorList>
    </citation>
    <scope>NUCLEOTIDE SEQUENCE</scope>
    <source>
        <strain evidence="6">F6_2S_P_1</strain>
    </source>
</reference>
<keyword evidence="4 5" id="KW-0472">Membrane</keyword>
<gene>
    <name evidence="6" type="ORF">KB449_13120</name>
</gene>
<dbReference type="RefSeq" id="WP_282908809.1">
    <property type="nucleotide sequence ID" value="NZ_JAGRPV010000001.1"/>
</dbReference>
<sequence>MKDAFSGYHPVVNFAYFALVIAFSMVFMHPVCLAISLLFSFVYSISLNGRRAIRFNLLYMLPMLVTTALINPAFNHEGATILGYLRSGNPLTLESIVYGIAAATMFVSVICWFSCYNAVMTSDKFIYLFGRVIPALSLVLSMVLRFVPRFKAQLAVVSAAQRCVGRDISNGSLLARAKHGIRILSIMTTWMLENAVETAASMRSRGYGLKGRTAFSLFRFDRRDGSALIGIGLIGGYVWFGANAKAMYYRYFPSMKGVESSAYSMSVFLAYAALCAIPLVINIREELRWKHSQSSV</sequence>
<feature type="transmembrane region" description="Helical" evidence="5">
    <location>
        <begin position="57"/>
        <end position="74"/>
    </location>
</feature>
<feature type="transmembrane region" description="Helical" evidence="5">
    <location>
        <begin position="12"/>
        <end position="45"/>
    </location>
</feature>
<protein>
    <submittedName>
        <fullName evidence="6">Energy-coupling factor transporter transmembrane component T</fullName>
    </submittedName>
</protein>